<dbReference type="EMBL" id="CH476616">
    <property type="protein sequence ID" value="EEP78675.1"/>
    <property type="molecule type" value="Genomic_DNA"/>
</dbReference>
<accession>C4JR39</accession>
<dbReference type="OrthoDB" id="4369357at2759"/>
<dbReference type="HOGENOM" id="CLU_2851399_0_0_1"/>
<protein>
    <submittedName>
        <fullName evidence="2">Uncharacterized protein</fullName>
    </submittedName>
</protein>
<sequence length="65" mass="7331">MSEDTKRLTAALTDQTTIQQLSSSGYAVQQDREARRKRKEEAEKKKEDEKTKQQAGEASKDAKSS</sequence>
<feature type="region of interest" description="Disordered" evidence="1">
    <location>
        <begin position="20"/>
        <end position="65"/>
    </location>
</feature>
<dbReference type="VEuPathDB" id="FungiDB:UREG_03521"/>
<dbReference type="RefSeq" id="XP_002544004.1">
    <property type="nucleotide sequence ID" value="XM_002543958.1"/>
</dbReference>
<evidence type="ECO:0000313" key="3">
    <source>
        <dbReference type="Proteomes" id="UP000002058"/>
    </source>
</evidence>
<proteinExistence type="predicted"/>
<organism evidence="2 3">
    <name type="scientific">Uncinocarpus reesii (strain UAMH 1704)</name>
    <dbReference type="NCBI Taxonomy" id="336963"/>
    <lineage>
        <taxon>Eukaryota</taxon>
        <taxon>Fungi</taxon>
        <taxon>Dikarya</taxon>
        <taxon>Ascomycota</taxon>
        <taxon>Pezizomycotina</taxon>
        <taxon>Eurotiomycetes</taxon>
        <taxon>Eurotiomycetidae</taxon>
        <taxon>Onygenales</taxon>
        <taxon>Onygenaceae</taxon>
        <taxon>Uncinocarpus</taxon>
    </lineage>
</organism>
<name>C4JR39_UNCRE</name>
<evidence type="ECO:0000313" key="2">
    <source>
        <dbReference type="EMBL" id="EEP78675.1"/>
    </source>
</evidence>
<reference evidence="3" key="1">
    <citation type="journal article" date="2009" name="Genome Res.">
        <title>Comparative genomic analyses of the human fungal pathogens Coccidioides and their relatives.</title>
        <authorList>
            <person name="Sharpton T.J."/>
            <person name="Stajich J.E."/>
            <person name="Rounsley S.D."/>
            <person name="Gardner M.J."/>
            <person name="Wortman J.R."/>
            <person name="Jordar V.S."/>
            <person name="Maiti R."/>
            <person name="Kodira C.D."/>
            <person name="Neafsey D.E."/>
            <person name="Zeng Q."/>
            <person name="Hung C.-Y."/>
            <person name="McMahan C."/>
            <person name="Muszewska A."/>
            <person name="Grynberg M."/>
            <person name="Mandel M.A."/>
            <person name="Kellner E.M."/>
            <person name="Barker B.M."/>
            <person name="Galgiani J.N."/>
            <person name="Orbach M.J."/>
            <person name="Kirkland T.N."/>
            <person name="Cole G.T."/>
            <person name="Henn M.R."/>
            <person name="Birren B.W."/>
            <person name="Taylor J.W."/>
        </authorList>
    </citation>
    <scope>NUCLEOTIDE SEQUENCE [LARGE SCALE GENOMIC DNA]</scope>
    <source>
        <strain evidence="3">UAMH 1704</strain>
    </source>
</reference>
<evidence type="ECO:0000256" key="1">
    <source>
        <dbReference type="SAM" id="MobiDB-lite"/>
    </source>
</evidence>
<dbReference type="Proteomes" id="UP000002058">
    <property type="component" value="Unassembled WGS sequence"/>
</dbReference>
<feature type="compositionally biased region" description="Basic and acidic residues" evidence="1">
    <location>
        <begin position="30"/>
        <end position="65"/>
    </location>
</feature>
<dbReference type="GeneID" id="8437423"/>
<keyword evidence="3" id="KW-1185">Reference proteome</keyword>
<dbReference type="KEGG" id="ure:UREG_03521"/>
<gene>
    <name evidence="2" type="ORF">UREG_03521</name>
</gene>
<dbReference type="AlphaFoldDB" id="C4JR39"/>
<dbReference type="InParanoid" id="C4JR39"/>